<evidence type="ECO:0000313" key="10">
    <source>
        <dbReference type="EMBL" id="CAB5027626.1"/>
    </source>
</evidence>
<evidence type="ECO:0000256" key="5">
    <source>
        <dbReference type="ARBA" id="ARBA00023016"/>
    </source>
</evidence>
<evidence type="ECO:0000256" key="4">
    <source>
        <dbReference type="ARBA" id="ARBA00022490"/>
    </source>
</evidence>
<dbReference type="PANTHER" id="PTHR21237:SF23">
    <property type="entry name" value="GRPE PROTEIN HOMOLOG, MITOCHONDRIAL"/>
    <property type="match status" value="1"/>
</dbReference>
<evidence type="ECO:0000256" key="2">
    <source>
        <dbReference type="ARBA" id="ARBA00009054"/>
    </source>
</evidence>
<dbReference type="GO" id="GO:0042803">
    <property type="term" value="F:protein homodimerization activity"/>
    <property type="evidence" value="ECO:0007669"/>
    <property type="project" value="InterPro"/>
</dbReference>
<gene>
    <name evidence="8" type="ORF">UFOPK3268_00386</name>
    <name evidence="9" type="ORF">UFOPK3752_00434</name>
    <name evidence="10" type="ORF">UFOPK4150_00667</name>
</gene>
<proteinExistence type="inferred from homology"/>
<evidence type="ECO:0000256" key="3">
    <source>
        <dbReference type="ARBA" id="ARBA00011738"/>
    </source>
</evidence>
<dbReference type="EMBL" id="CAFBND010000011">
    <property type="protein sequence ID" value="CAB4931125.1"/>
    <property type="molecule type" value="Genomic_DNA"/>
</dbReference>
<comment type="subunit">
    <text evidence="3">Homodimer.</text>
</comment>
<dbReference type="PANTHER" id="PTHR21237">
    <property type="entry name" value="GRPE PROTEIN"/>
    <property type="match status" value="1"/>
</dbReference>
<dbReference type="GO" id="GO:0051087">
    <property type="term" value="F:protein-folding chaperone binding"/>
    <property type="evidence" value="ECO:0007669"/>
    <property type="project" value="InterPro"/>
</dbReference>
<dbReference type="SUPFAM" id="SSF58014">
    <property type="entry name" value="Coiled-coil domain of nucleotide exchange factor GrpE"/>
    <property type="match status" value="1"/>
</dbReference>
<evidence type="ECO:0000256" key="1">
    <source>
        <dbReference type="ARBA" id="ARBA00004496"/>
    </source>
</evidence>
<reference evidence="10" key="1">
    <citation type="submission" date="2020-05" db="EMBL/GenBank/DDBJ databases">
        <authorList>
            <person name="Chiriac C."/>
            <person name="Salcher M."/>
            <person name="Ghai R."/>
            <person name="Kavagutti S V."/>
        </authorList>
    </citation>
    <scope>NUCLEOTIDE SEQUENCE</scope>
</reference>
<feature type="compositionally biased region" description="Basic and acidic residues" evidence="7">
    <location>
        <begin position="12"/>
        <end position="26"/>
    </location>
</feature>
<dbReference type="InterPro" id="IPR013805">
    <property type="entry name" value="GrpE_CC"/>
</dbReference>
<name>A0A6J7RFY4_9ZZZZ</name>
<dbReference type="GO" id="GO:0005737">
    <property type="term" value="C:cytoplasm"/>
    <property type="evidence" value="ECO:0007669"/>
    <property type="project" value="UniProtKB-SubCell"/>
</dbReference>
<dbReference type="InterPro" id="IPR009012">
    <property type="entry name" value="GrpE_head"/>
</dbReference>
<dbReference type="InterPro" id="IPR000740">
    <property type="entry name" value="GrpE"/>
</dbReference>
<dbReference type="Gene3D" id="2.30.22.10">
    <property type="entry name" value="Head domain of nucleotide exchange factor GrpE"/>
    <property type="match status" value="1"/>
</dbReference>
<dbReference type="PRINTS" id="PR00773">
    <property type="entry name" value="GRPEPROTEIN"/>
</dbReference>
<evidence type="ECO:0000256" key="7">
    <source>
        <dbReference type="SAM" id="MobiDB-lite"/>
    </source>
</evidence>
<comment type="similarity">
    <text evidence="2">Belongs to the GrpE family.</text>
</comment>
<dbReference type="EMBL" id="CAFBIZ010000031">
    <property type="protein sequence ID" value="CAB4847248.1"/>
    <property type="molecule type" value="Genomic_DNA"/>
</dbReference>
<evidence type="ECO:0000313" key="9">
    <source>
        <dbReference type="EMBL" id="CAB4931125.1"/>
    </source>
</evidence>
<protein>
    <submittedName>
        <fullName evidence="10">Unannotated protein</fullName>
    </submittedName>
</protein>
<dbReference type="AlphaFoldDB" id="A0A6J7RFY4"/>
<dbReference type="SUPFAM" id="SSF51064">
    <property type="entry name" value="Head domain of nucleotide exchange factor GrpE"/>
    <property type="match status" value="1"/>
</dbReference>
<evidence type="ECO:0000256" key="6">
    <source>
        <dbReference type="ARBA" id="ARBA00023186"/>
    </source>
</evidence>
<accession>A0A6J7RFY4</accession>
<sequence>MSESEEPGFSFQDKRRVDPDTFEVREQPAAPEPEGNDEFAEIIEGLVVEGDFDLVEDKIAELTGDLQRVHAEYANYRKRVERDRESMRDLALGSALAEFLPVLDDIGRAREHGDLEGAFKSVAEALESTVGRLGFERFGAVGDPFDPSLHEAISHTESDQVTEPTCVSVFSPGYRYAGRVLRAAIVAVEGPE</sequence>
<dbReference type="Pfam" id="PF01025">
    <property type="entry name" value="GrpE"/>
    <property type="match status" value="1"/>
</dbReference>
<dbReference type="HAMAP" id="MF_01151">
    <property type="entry name" value="GrpE"/>
    <property type="match status" value="1"/>
</dbReference>
<dbReference type="GO" id="GO:0051082">
    <property type="term" value="F:unfolded protein binding"/>
    <property type="evidence" value="ECO:0007669"/>
    <property type="project" value="TreeGrafter"/>
</dbReference>
<dbReference type="Gene3D" id="3.90.20.20">
    <property type="match status" value="1"/>
</dbReference>
<dbReference type="GO" id="GO:0000774">
    <property type="term" value="F:adenyl-nucleotide exchange factor activity"/>
    <property type="evidence" value="ECO:0007669"/>
    <property type="project" value="InterPro"/>
</dbReference>
<organism evidence="10">
    <name type="scientific">freshwater metagenome</name>
    <dbReference type="NCBI Taxonomy" id="449393"/>
    <lineage>
        <taxon>unclassified sequences</taxon>
        <taxon>metagenomes</taxon>
        <taxon>ecological metagenomes</taxon>
    </lineage>
</organism>
<keyword evidence="5" id="KW-0346">Stress response</keyword>
<dbReference type="FunFam" id="2.30.22.10:FF:000001">
    <property type="entry name" value="Protein GrpE"/>
    <property type="match status" value="1"/>
</dbReference>
<keyword evidence="6" id="KW-0143">Chaperone</keyword>
<dbReference type="GO" id="GO:0006457">
    <property type="term" value="P:protein folding"/>
    <property type="evidence" value="ECO:0007669"/>
    <property type="project" value="InterPro"/>
</dbReference>
<dbReference type="CDD" id="cd00446">
    <property type="entry name" value="GrpE"/>
    <property type="match status" value="1"/>
</dbReference>
<feature type="region of interest" description="Disordered" evidence="7">
    <location>
        <begin position="1"/>
        <end position="37"/>
    </location>
</feature>
<dbReference type="EMBL" id="CAFBPU010000010">
    <property type="protein sequence ID" value="CAB5027626.1"/>
    <property type="molecule type" value="Genomic_DNA"/>
</dbReference>
<evidence type="ECO:0000313" key="8">
    <source>
        <dbReference type="EMBL" id="CAB4847248.1"/>
    </source>
</evidence>
<dbReference type="PROSITE" id="PS01071">
    <property type="entry name" value="GRPE"/>
    <property type="match status" value="1"/>
</dbReference>
<keyword evidence="4" id="KW-0963">Cytoplasm</keyword>
<comment type="subcellular location">
    <subcellularLocation>
        <location evidence="1">Cytoplasm</location>
    </subcellularLocation>
</comment>